<protein>
    <submittedName>
        <fullName evidence="6">O-methylsterigmatocystin oxidoreductase</fullName>
    </submittedName>
</protein>
<keyword evidence="3" id="KW-0560">Oxidoreductase</keyword>
<dbReference type="GO" id="GO:0004497">
    <property type="term" value="F:monooxygenase activity"/>
    <property type="evidence" value="ECO:0007669"/>
    <property type="project" value="InterPro"/>
</dbReference>
<dbReference type="InterPro" id="IPR036396">
    <property type="entry name" value="Cyt_P450_sf"/>
</dbReference>
<dbReference type="OrthoDB" id="1103324at2759"/>
<proteinExistence type="inferred from homology"/>
<sequence length="763" mass="86027">MQEMQGLGDTGVMTSAVLQALLAFSSLHRYGMQSQALELKNAALRSLAEGLAAVPDPDANATMQHTAAGMLLCSFEVHQSSCASDQWTFYLGSVKTVLDAYASIDSLYQLGQTSEDMAMLLDWVHYFDVLARFSLLHSKREQVLSSELPSTTLTDLCSQVGLADDDDDSGLVMQLYQLAILLFLNRSMEDIVEANPVRMQGHIDKAFALLAQLRSGCKPQFPIYIIGCEAQTDEQRAIVLDVIFQTERTSSSRSWNYFRRILEATWAQDDLANGNHNMSYHERLSSVITGIPVLGNLKQMMQARRGGAVAFNKWLASLIPYGDMTTLHMGSKTWVVLNSDRAVSEIIAKRGKITNERPHMPIASDLVSNGKRTVIRQEEEWREGRRVMHQLLSGSNLKVYAGMQQLESVDMLRRYLREPNLWFAHNYRYATSVLYRIVMGYPLNKSRAELDDYQRVTIEFVTAINQSYVDFFPAFSKLPKVLQPWRKFWAQMGAFHRRVFQDWWTPVRAAVTQGAAPPSFVRDVLLHPDVRYTGDDEEAMYLATSVMAAGGDNTRMTINVFIMAMITNPKVQARAREEVDRVCTNGDTIRLPEMSDLPEMPYIAAMIKEVLRWRPTVPIVPPHQLTEDLHFDGYTIPAGTSFLINSIGLSNEFDKPDEFRPERWMAGGSGDDKKVPNFWGFGGGRRICVGWKVAEQALFIAFSRLIYCFELTPNGPVDSKILNHQSLNEPFPVKATVRSEKHAALIEEEASKYEASFSTFGAH</sequence>
<keyword evidence="5" id="KW-0349">Heme</keyword>
<dbReference type="CDD" id="cd11065">
    <property type="entry name" value="CYP64-like"/>
    <property type="match status" value="1"/>
</dbReference>
<comment type="similarity">
    <text evidence="1">Belongs to the cytochrome P450 family.</text>
</comment>
<dbReference type="GO" id="GO:0005506">
    <property type="term" value="F:iron ion binding"/>
    <property type="evidence" value="ECO:0007669"/>
    <property type="project" value="InterPro"/>
</dbReference>
<keyword evidence="7" id="KW-1185">Reference proteome</keyword>
<dbReference type="InterPro" id="IPR050364">
    <property type="entry name" value="Cytochrome_P450_fung"/>
</dbReference>
<dbReference type="GO" id="GO:0020037">
    <property type="term" value="F:heme binding"/>
    <property type="evidence" value="ECO:0007669"/>
    <property type="project" value="InterPro"/>
</dbReference>
<dbReference type="AlphaFoldDB" id="A0A9Q9DUI5"/>
<evidence type="ECO:0000256" key="2">
    <source>
        <dbReference type="ARBA" id="ARBA00022723"/>
    </source>
</evidence>
<dbReference type="InterPro" id="IPR017972">
    <property type="entry name" value="Cyt_P450_CS"/>
</dbReference>
<name>A0A9Q9DUI5_CURCL</name>
<feature type="binding site" description="axial binding residue" evidence="5">
    <location>
        <position position="688"/>
    </location>
    <ligand>
        <name>heme</name>
        <dbReference type="ChEBI" id="CHEBI:30413"/>
    </ligand>
    <ligandPart>
        <name>Fe</name>
        <dbReference type="ChEBI" id="CHEBI:18248"/>
    </ligandPart>
</feature>
<keyword evidence="2 5" id="KW-0479">Metal-binding</keyword>
<dbReference type="InterPro" id="IPR002401">
    <property type="entry name" value="Cyt_P450_E_grp-I"/>
</dbReference>
<evidence type="ECO:0000256" key="4">
    <source>
        <dbReference type="ARBA" id="ARBA00023004"/>
    </source>
</evidence>
<dbReference type="InterPro" id="IPR001128">
    <property type="entry name" value="Cyt_P450"/>
</dbReference>
<keyword evidence="4 5" id="KW-0408">Iron</keyword>
<dbReference type="PANTHER" id="PTHR46300:SF12">
    <property type="entry name" value="P450, PUTATIVE (EUROFUNG)-RELATED"/>
    <property type="match status" value="1"/>
</dbReference>
<dbReference type="PANTHER" id="PTHR46300">
    <property type="entry name" value="P450, PUTATIVE (EUROFUNG)-RELATED-RELATED"/>
    <property type="match status" value="1"/>
</dbReference>
<comment type="cofactor">
    <cofactor evidence="5">
        <name>heme</name>
        <dbReference type="ChEBI" id="CHEBI:30413"/>
    </cofactor>
</comment>
<accession>A0A9Q9DUI5</accession>
<dbReference type="EMBL" id="CP089277">
    <property type="protein sequence ID" value="USP79030.1"/>
    <property type="molecule type" value="Genomic_DNA"/>
</dbReference>
<evidence type="ECO:0000313" key="7">
    <source>
        <dbReference type="Proteomes" id="UP001056012"/>
    </source>
</evidence>
<dbReference type="VEuPathDB" id="FungiDB:yc1106_06304"/>
<dbReference type="PROSITE" id="PS00086">
    <property type="entry name" value="CYTOCHROME_P450"/>
    <property type="match status" value="1"/>
</dbReference>
<dbReference type="Proteomes" id="UP001056012">
    <property type="component" value="Chromosome 4"/>
</dbReference>
<dbReference type="Pfam" id="PF00067">
    <property type="entry name" value="p450"/>
    <property type="match status" value="1"/>
</dbReference>
<evidence type="ECO:0000256" key="3">
    <source>
        <dbReference type="ARBA" id="ARBA00023002"/>
    </source>
</evidence>
<reference evidence="6" key="1">
    <citation type="submission" date="2021-12" db="EMBL/GenBank/DDBJ databases">
        <title>Curvularia clavata genome.</title>
        <authorList>
            <person name="Cao Y."/>
        </authorList>
    </citation>
    <scope>NUCLEOTIDE SEQUENCE</scope>
    <source>
        <strain evidence="6">Yc1106</strain>
    </source>
</reference>
<evidence type="ECO:0000256" key="1">
    <source>
        <dbReference type="ARBA" id="ARBA00010617"/>
    </source>
</evidence>
<organism evidence="6 7">
    <name type="scientific">Curvularia clavata</name>
    <dbReference type="NCBI Taxonomy" id="95742"/>
    <lineage>
        <taxon>Eukaryota</taxon>
        <taxon>Fungi</taxon>
        <taxon>Dikarya</taxon>
        <taxon>Ascomycota</taxon>
        <taxon>Pezizomycotina</taxon>
        <taxon>Dothideomycetes</taxon>
        <taxon>Pleosporomycetidae</taxon>
        <taxon>Pleosporales</taxon>
        <taxon>Pleosporineae</taxon>
        <taxon>Pleosporaceae</taxon>
        <taxon>Curvularia</taxon>
    </lineage>
</organism>
<evidence type="ECO:0000256" key="5">
    <source>
        <dbReference type="PIRSR" id="PIRSR602401-1"/>
    </source>
</evidence>
<dbReference type="GO" id="GO:0016705">
    <property type="term" value="F:oxidoreductase activity, acting on paired donors, with incorporation or reduction of molecular oxygen"/>
    <property type="evidence" value="ECO:0007669"/>
    <property type="project" value="InterPro"/>
</dbReference>
<gene>
    <name evidence="6" type="ORF">yc1106_06304</name>
</gene>
<evidence type="ECO:0000313" key="6">
    <source>
        <dbReference type="EMBL" id="USP79030.1"/>
    </source>
</evidence>
<dbReference type="Gene3D" id="1.10.630.10">
    <property type="entry name" value="Cytochrome P450"/>
    <property type="match status" value="1"/>
</dbReference>
<dbReference type="PRINTS" id="PR00463">
    <property type="entry name" value="EP450I"/>
</dbReference>
<dbReference type="Pfam" id="PF11951">
    <property type="entry name" value="Fungal_trans_2"/>
    <property type="match status" value="1"/>
</dbReference>
<dbReference type="SUPFAM" id="SSF48264">
    <property type="entry name" value="Cytochrome P450"/>
    <property type="match status" value="1"/>
</dbReference>
<dbReference type="InterPro" id="IPR021858">
    <property type="entry name" value="Fun_TF"/>
</dbReference>